<protein>
    <submittedName>
        <fullName evidence="1">Uncharacterized protein</fullName>
    </submittedName>
</protein>
<proteinExistence type="predicted"/>
<keyword evidence="2" id="KW-1185">Reference proteome</keyword>
<reference evidence="1 2" key="1">
    <citation type="submission" date="2019-04" db="EMBL/GenBank/DDBJ databases">
        <authorList>
            <person name="Feng G."/>
            <person name="Zhu H."/>
        </authorList>
    </citation>
    <scope>NUCLEOTIDE SEQUENCE [LARGE SCALE GENOMIC DNA]</scope>
    <source>
        <strain evidence="1 2">6HR-1</strain>
    </source>
</reference>
<dbReference type="Proteomes" id="UP000297535">
    <property type="component" value="Unassembled WGS sequence"/>
</dbReference>
<sequence>MAEMTKWLEGFVYRGRPPWVTEAPAWHVEIGRCVEDDDGGREMLMPLTLTPEQAAAAGFPLPAVLAAIDVAALADRDAALAEAAALRSERDALAAELAARRAAASEPETAASDKAAL</sequence>
<name>A0A4Z0NL52_9HYPH</name>
<dbReference type="EMBL" id="SRLB01000019">
    <property type="protein sequence ID" value="TGD96481.1"/>
    <property type="molecule type" value="Genomic_DNA"/>
</dbReference>
<dbReference type="RefSeq" id="WP_135417704.1">
    <property type="nucleotide sequence ID" value="NZ_SRLB01000019.1"/>
</dbReference>
<dbReference type="AlphaFoldDB" id="A0A4Z0NL52"/>
<evidence type="ECO:0000313" key="2">
    <source>
        <dbReference type="Proteomes" id="UP000297535"/>
    </source>
</evidence>
<comment type="caution">
    <text evidence="1">The sequence shown here is derived from an EMBL/GenBank/DDBJ whole genome shotgun (WGS) entry which is preliminary data.</text>
</comment>
<evidence type="ECO:0000313" key="1">
    <source>
        <dbReference type="EMBL" id="TGD96481.1"/>
    </source>
</evidence>
<dbReference type="OrthoDB" id="8410700at2"/>
<accession>A0A4Z0NL52</accession>
<gene>
    <name evidence="1" type="ORF">EU555_23805</name>
</gene>
<organism evidence="1 2">
    <name type="scientific">Methylobacterium nonmethylotrophicum</name>
    <dbReference type="NCBI Taxonomy" id="1141884"/>
    <lineage>
        <taxon>Bacteria</taxon>
        <taxon>Pseudomonadati</taxon>
        <taxon>Pseudomonadota</taxon>
        <taxon>Alphaproteobacteria</taxon>
        <taxon>Hyphomicrobiales</taxon>
        <taxon>Methylobacteriaceae</taxon>
        <taxon>Methylobacterium</taxon>
    </lineage>
</organism>